<evidence type="ECO:0000313" key="3">
    <source>
        <dbReference type="Proteomes" id="UP001162780"/>
    </source>
</evidence>
<evidence type="ECO:0000313" key="2">
    <source>
        <dbReference type="EMBL" id="WAR46843.1"/>
    </source>
</evidence>
<organism evidence="2 3">
    <name type="scientific">Methylomonas rapida</name>
    <dbReference type="NCBI Taxonomy" id="2963939"/>
    <lineage>
        <taxon>Bacteria</taxon>
        <taxon>Pseudomonadati</taxon>
        <taxon>Pseudomonadota</taxon>
        <taxon>Gammaproteobacteria</taxon>
        <taxon>Methylococcales</taxon>
        <taxon>Methylococcaceae</taxon>
        <taxon>Methylomonas</taxon>
    </lineage>
</organism>
<feature type="chain" id="PRO_5047509435" evidence="1">
    <location>
        <begin position="23"/>
        <end position="145"/>
    </location>
</feature>
<dbReference type="Gene3D" id="1.20.120.10">
    <property type="entry name" value="Cytochrome c/b562"/>
    <property type="match status" value="1"/>
</dbReference>
<sequence length="145" mass="16122">MKRLAYLVAVAALLNACSTVDSGQPALHAVQDQELRSLMARMNGLMMERFMTEEEMDRERSRYAGQIVNAAKILATTAASLQNKLPGLGLSDDEQVSFRALANQLGQHANDLQQQAENNSFNAMSSTLRDMRNTCQACHVLFRKF</sequence>
<dbReference type="PROSITE" id="PS51009">
    <property type="entry name" value="CYTCII"/>
    <property type="match status" value="1"/>
</dbReference>
<dbReference type="InterPro" id="IPR010980">
    <property type="entry name" value="Cyt_c/b562"/>
</dbReference>
<reference evidence="2" key="1">
    <citation type="submission" date="2022-11" db="EMBL/GenBank/DDBJ databases">
        <title>Methylomonas rapida sp. nov., Carotenoid-Producing Obligate Methanotrophs with High Growth Characteristics and Biotechnological Potential.</title>
        <authorList>
            <person name="Tikhonova E.N."/>
            <person name="Suleimanov R.Z."/>
            <person name="Miroshnikov K."/>
            <person name="Oshkin I.Y."/>
            <person name="Belova S.E."/>
            <person name="Danilova O.V."/>
            <person name="Ashikhmin A."/>
            <person name="Konopkin A."/>
            <person name="But S.Y."/>
            <person name="Khmelenina V.N."/>
            <person name="Kuznetsov N."/>
            <person name="Pimenov N.V."/>
            <person name="Dedysh S.N."/>
        </authorList>
    </citation>
    <scope>NUCLEOTIDE SEQUENCE</scope>
    <source>
        <strain evidence="2">MP1</strain>
    </source>
</reference>
<dbReference type="EMBL" id="CP113517">
    <property type="protein sequence ID" value="WAR46843.1"/>
    <property type="molecule type" value="Genomic_DNA"/>
</dbReference>
<keyword evidence="3" id="KW-1185">Reference proteome</keyword>
<dbReference type="Pfam" id="PF01322">
    <property type="entry name" value="Cytochrom_C_2"/>
    <property type="match status" value="1"/>
</dbReference>
<accession>A0ABY7GQR6</accession>
<gene>
    <name evidence="2" type="ORF">NM686_010120</name>
</gene>
<dbReference type="RefSeq" id="WP_255187755.1">
    <property type="nucleotide sequence ID" value="NZ_CP113517.1"/>
</dbReference>
<evidence type="ECO:0000256" key="1">
    <source>
        <dbReference type="SAM" id="SignalP"/>
    </source>
</evidence>
<dbReference type="InterPro" id="IPR002321">
    <property type="entry name" value="Cyt_c_II"/>
</dbReference>
<protein>
    <submittedName>
        <fullName evidence="2">Cytochrome c</fullName>
    </submittedName>
</protein>
<dbReference type="Proteomes" id="UP001162780">
    <property type="component" value="Chromosome"/>
</dbReference>
<proteinExistence type="predicted"/>
<name>A0ABY7GQR6_9GAMM</name>
<keyword evidence="1" id="KW-0732">Signal</keyword>
<dbReference type="SUPFAM" id="SSF47175">
    <property type="entry name" value="Cytochromes"/>
    <property type="match status" value="1"/>
</dbReference>
<feature type="signal peptide" evidence="1">
    <location>
        <begin position="1"/>
        <end position="22"/>
    </location>
</feature>